<name>A0AAP0BCD9_9ASPA</name>
<gene>
    <name evidence="1" type="ORF">KSP39_PZI013494</name>
</gene>
<reference evidence="1 2" key="1">
    <citation type="journal article" date="2022" name="Nat. Plants">
        <title>Genomes of leafy and leafless Platanthera orchids illuminate the evolution of mycoheterotrophy.</title>
        <authorList>
            <person name="Li M.H."/>
            <person name="Liu K.W."/>
            <person name="Li Z."/>
            <person name="Lu H.C."/>
            <person name="Ye Q.L."/>
            <person name="Zhang D."/>
            <person name="Wang J.Y."/>
            <person name="Li Y.F."/>
            <person name="Zhong Z.M."/>
            <person name="Liu X."/>
            <person name="Yu X."/>
            <person name="Liu D.K."/>
            <person name="Tu X.D."/>
            <person name="Liu B."/>
            <person name="Hao Y."/>
            <person name="Liao X.Y."/>
            <person name="Jiang Y.T."/>
            <person name="Sun W.H."/>
            <person name="Chen J."/>
            <person name="Chen Y.Q."/>
            <person name="Ai Y."/>
            <person name="Zhai J.W."/>
            <person name="Wu S.S."/>
            <person name="Zhou Z."/>
            <person name="Hsiao Y.Y."/>
            <person name="Wu W.L."/>
            <person name="Chen Y.Y."/>
            <person name="Lin Y.F."/>
            <person name="Hsu J.L."/>
            <person name="Li C.Y."/>
            <person name="Wang Z.W."/>
            <person name="Zhao X."/>
            <person name="Zhong W.Y."/>
            <person name="Ma X.K."/>
            <person name="Ma L."/>
            <person name="Huang J."/>
            <person name="Chen G.Z."/>
            <person name="Huang M.Z."/>
            <person name="Huang L."/>
            <person name="Peng D.H."/>
            <person name="Luo Y.B."/>
            <person name="Zou S.Q."/>
            <person name="Chen S.P."/>
            <person name="Lan S."/>
            <person name="Tsai W.C."/>
            <person name="Van de Peer Y."/>
            <person name="Liu Z.J."/>
        </authorList>
    </citation>
    <scope>NUCLEOTIDE SEQUENCE [LARGE SCALE GENOMIC DNA]</scope>
    <source>
        <strain evidence="1">Lor287</strain>
    </source>
</reference>
<dbReference type="Proteomes" id="UP001418222">
    <property type="component" value="Unassembled WGS sequence"/>
</dbReference>
<proteinExistence type="predicted"/>
<evidence type="ECO:0000313" key="2">
    <source>
        <dbReference type="Proteomes" id="UP001418222"/>
    </source>
</evidence>
<keyword evidence="2" id="KW-1185">Reference proteome</keyword>
<dbReference type="EMBL" id="JBBWWQ010000011">
    <property type="protein sequence ID" value="KAK8935709.1"/>
    <property type="molecule type" value="Genomic_DNA"/>
</dbReference>
<comment type="caution">
    <text evidence="1">The sequence shown here is derived from an EMBL/GenBank/DDBJ whole genome shotgun (WGS) entry which is preliminary data.</text>
</comment>
<evidence type="ECO:0000313" key="1">
    <source>
        <dbReference type="EMBL" id="KAK8935709.1"/>
    </source>
</evidence>
<sequence length="69" mass="7251">MDYRIVVKVVALFGAVVMVPSQTGPYVIGGVDGATAADFNGGGLLDGGFSEARKLDLPLSMRPMIQSFF</sequence>
<dbReference type="AlphaFoldDB" id="A0AAP0BCD9"/>
<accession>A0AAP0BCD9</accession>
<organism evidence="1 2">
    <name type="scientific">Platanthera zijinensis</name>
    <dbReference type="NCBI Taxonomy" id="2320716"/>
    <lineage>
        <taxon>Eukaryota</taxon>
        <taxon>Viridiplantae</taxon>
        <taxon>Streptophyta</taxon>
        <taxon>Embryophyta</taxon>
        <taxon>Tracheophyta</taxon>
        <taxon>Spermatophyta</taxon>
        <taxon>Magnoliopsida</taxon>
        <taxon>Liliopsida</taxon>
        <taxon>Asparagales</taxon>
        <taxon>Orchidaceae</taxon>
        <taxon>Orchidoideae</taxon>
        <taxon>Orchideae</taxon>
        <taxon>Orchidinae</taxon>
        <taxon>Platanthera</taxon>
    </lineage>
</organism>
<protein>
    <submittedName>
        <fullName evidence="1">Uncharacterized protein</fullName>
    </submittedName>
</protein>